<dbReference type="GO" id="GO:0005786">
    <property type="term" value="C:signal recognition particle, endoplasmic reticulum targeting"/>
    <property type="evidence" value="ECO:0007669"/>
    <property type="project" value="UniProtKB-KW"/>
</dbReference>
<comment type="function">
    <text evidence="6">Component of the signal recognition particle (SRP) complex, a ribonucleoprotein complex that mediates the cotranslational targeting of secretory and membrane proteins to the endoplasmic reticulum (ER). Binds directly to 7SL RNA. Mediates binding of SRP54 to the SRP complex.</text>
</comment>
<evidence type="ECO:0000256" key="5">
    <source>
        <dbReference type="ARBA" id="ARBA00023274"/>
    </source>
</evidence>
<dbReference type="PANTHER" id="PTHR17453:SF0">
    <property type="entry name" value="SIGNAL RECOGNITION PARTICLE 19 KDA PROTEIN"/>
    <property type="match status" value="1"/>
</dbReference>
<feature type="region of interest" description="Disordered" evidence="7">
    <location>
        <begin position="141"/>
        <end position="179"/>
    </location>
</feature>
<accession>A0A132A8H1</accession>
<comment type="similarity">
    <text evidence="2">Belongs to the SRP19 family.</text>
</comment>
<evidence type="ECO:0000256" key="3">
    <source>
        <dbReference type="ARBA" id="ARBA00022490"/>
    </source>
</evidence>
<reference evidence="8 9" key="1">
    <citation type="journal article" date="2015" name="Parasit. Vectors">
        <title>Draft genome of the scabies mite.</title>
        <authorList>
            <person name="Rider S.D.Jr."/>
            <person name="Morgan M.S."/>
            <person name="Arlian L.G."/>
        </authorList>
    </citation>
    <scope>NUCLEOTIDE SEQUENCE [LARGE SCALE GENOMIC DNA]</scope>
    <source>
        <strain evidence="8">Arlian Lab</strain>
    </source>
</reference>
<keyword evidence="5" id="KW-0687">Ribonucleoprotein</keyword>
<dbReference type="PANTHER" id="PTHR17453">
    <property type="entry name" value="SIGNAL RECOGNITION PARTICLE 19 KD PROTEIN"/>
    <property type="match status" value="1"/>
</dbReference>
<comment type="subcellular location">
    <subcellularLocation>
        <location evidence="1">Cytoplasm</location>
    </subcellularLocation>
</comment>
<evidence type="ECO:0000256" key="4">
    <source>
        <dbReference type="ARBA" id="ARBA00023135"/>
    </source>
</evidence>
<dbReference type="VEuPathDB" id="VectorBase:SSCA006919"/>
<dbReference type="Gene3D" id="3.30.56.30">
    <property type="entry name" value="Signal recognition particle, SRP19-like subunit"/>
    <property type="match status" value="1"/>
</dbReference>
<keyword evidence="3" id="KW-0963">Cytoplasm</keyword>
<feature type="compositionally biased region" description="Polar residues" evidence="7">
    <location>
        <begin position="141"/>
        <end position="169"/>
    </location>
</feature>
<dbReference type="EMBL" id="JXLN01011344">
    <property type="protein sequence ID" value="KPM07159.1"/>
    <property type="molecule type" value="Genomic_DNA"/>
</dbReference>
<dbReference type="GO" id="GO:0008312">
    <property type="term" value="F:7S RNA binding"/>
    <property type="evidence" value="ECO:0007669"/>
    <property type="project" value="InterPro"/>
</dbReference>
<dbReference type="InterPro" id="IPR002778">
    <property type="entry name" value="Signal_recog_particle_SRP19"/>
</dbReference>
<protein>
    <submittedName>
        <fullName evidence="8">Signal recognition particle 19 kDa protein-like protein</fullName>
    </submittedName>
</protein>
<dbReference type="InterPro" id="IPR036521">
    <property type="entry name" value="SRP19-like_sf"/>
</dbReference>
<evidence type="ECO:0000256" key="2">
    <source>
        <dbReference type="ARBA" id="ARBA00008910"/>
    </source>
</evidence>
<dbReference type="SUPFAM" id="SSF69695">
    <property type="entry name" value="SRP19"/>
    <property type="match status" value="1"/>
</dbReference>
<proteinExistence type="inferred from homology"/>
<dbReference type="Proteomes" id="UP000616769">
    <property type="component" value="Unassembled WGS sequence"/>
</dbReference>
<gene>
    <name evidence="8" type="ORF">QR98_0056450</name>
</gene>
<name>A0A132A8H1_SARSC</name>
<keyword evidence="4" id="KW-0733">Signal recognition particle</keyword>
<evidence type="ECO:0000256" key="6">
    <source>
        <dbReference type="ARBA" id="ARBA00045518"/>
    </source>
</evidence>
<evidence type="ECO:0000313" key="9">
    <source>
        <dbReference type="Proteomes" id="UP000616769"/>
    </source>
</evidence>
<dbReference type="AlphaFoldDB" id="A0A132A8H1"/>
<evidence type="ECO:0000313" key="8">
    <source>
        <dbReference type="EMBL" id="KPM07159.1"/>
    </source>
</evidence>
<dbReference type="OrthoDB" id="2190947at2759"/>
<dbReference type="GO" id="GO:0006617">
    <property type="term" value="P:SRP-dependent cotranslational protein targeting to membrane, signal sequence recognition"/>
    <property type="evidence" value="ECO:0007669"/>
    <property type="project" value="TreeGrafter"/>
</dbReference>
<organism evidence="8 9">
    <name type="scientific">Sarcoptes scabiei</name>
    <name type="common">Itch mite</name>
    <name type="synonym">Acarus scabiei</name>
    <dbReference type="NCBI Taxonomy" id="52283"/>
    <lineage>
        <taxon>Eukaryota</taxon>
        <taxon>Metazoa</taxon>
        <taxon>Ecdysozoa</taxon>
        <taxon>Arthropoda</taxon>
        <taxon>Chelicerata</taxon>
        <taxon>Arachnida</taxon>
        <taxon>Acari</taxon>
        <taxon>Acariformes</taxon>
        <taxon>Sarcoptiformes</taxon>
        <taxon>Astigmata</taxon>
        <taxon>Psoroptidia</taxon>
        <taxon>Sarcoptoidea</taxon>
        <taxon>Sarcoptidae</taxon>
        <taxon>Sarcoptinae</taxon>
        <taxon>Sarcoptes</taxon>
    </lineage>
</organism>
<evidence type="ECO:0000256" key="1">
    <source>
        <dbReference type="ARBA" id="ARBA00004496"/>
    </source>
</evidence>
<dbReference type="Pfam" id="PF01922">
    <property type="entry name" value="SRP19"/>
    <property type="match status" value="1"/>
</dbReference>
<sequence>MSHKQKIRANPQEMIVNQIQQQQPIVGGRTVSYESDLSKQWKTIYPQYINSNLTIERGRRLAKTKCVSDPLSEEIYNVMAAHSQYFEVQLNFNKFYCREIDKENFKTRGYIKYRLLDNERFKNKKEVLIFVASLIPNLKSRQNPKPNVQENSTSATNTNKTINANQQTNSGGGKKKNRLGRGQHTNCYYFDIRILYPPGV</sequence>
<comment type="caution">
    <text evidence="8">The sequence shown here is derived from an EMBL/GenBank/DDBJ whole genome shotgun (WGS) entry which is preliminary data.</text>
</comment>
<evidence type="ECO:0000256" key="7">
    <source>
        <dbReference type="SAM" id="MobiDB-lite"/>
    </source>
</evidence>